<dbReference type="NCBIfam" id="TIGR00369">
    <property type="entry name" value="unchar_dom_1"/>
    <property type="match status" value="1"/>
</dbReference>
<keyword evidence="5" id="KW-1185">Reference proteome</keyword>
<evidence type="ECO:0000313" key="4">
    <source>
        <dbReference type="EMBL" id="TCT25204.1"/>
    </source>
</evidence>
<dbReference type="SUPFAM" id="SSF54637">
    <property type="entry name" value="Thioesterase/thiol ester dehydrase-isomerase"/>
    <property type="match status" value="1"/>
</dbReference>
<dbReference type="OrthoDB" id="9798208at2"/>
<dbReference type="PANTHER" id="PTHR43240:SF5">
    <property type="entry name" value="1,4-DIHYDROXY-2-NAPHTHOYL-COA THIOESTERASE 1"/>
    <property type="match status" value="1"/>
</dbReference>
<organism evidence="4 5">
    <name type="scientific">Thermomonas haemolytica</name>
    <dbReference type="NCBI Taxonomy" id="141949"/>
    <lineage>
        <taxon>Bacteria</taxon>
        <taxon>Pseudomonadati</taxon>
        <taxon>Pseudomonadota</taxon>
        <taxon>Gammaproteobacteria</taxon>
        <taxon>Lysobacterales</taxon>
        <taxon>Lysobacteraceae</taxon>
        <taxon>Thermomonas</taxon>
    </lineage>
</organism>
<dbReference type="Gene3D" id="3.10.129.10">
    <property type="entry name" value="Hotdog Thioesterase"/>
    <property type="match status" value="1"/>
</dbReference>
<dbReference type="Proteomes" id="UP000295414">
    <property type="component" value="Unassembled WGS sequence"/>
</dbReference>
<dbReference type="CDD" id="cd03443">
    <property type="entry name" value="PaaI_thioesterase"/>
    <property type="match status" value="1"/>
</dbReference>
<dbReference type="GO" id="GO:0061522">
    <property type="term" value="F:1,4-dihydroxy-2-naphthoyl-CoA thioesterase activity"/>
    <property type="evidence" value="ECO:0007669"/>
    <property type="project" value="TreeGrafter"/>
</dbReference>
<reference evidence="4 5" key="1">
    <citation type="submission" date="2019-03" db="EMBL/GenBank/DDBJ databases">
        <title>Genomic Encyclopedia of Type Strains, Phase IV (KMG-IV): sequencing the most valuable type-strain genomes for metagenomic binning, comparative biology and taxonomic classification.</title>
        <authorList>
            <person name="Goeker M."/>
        </authorList>
    </citation>
    <scope>NUCLEOTIDE SEQUENCE [LARGE SCALE GENOMIC DNA]</scope>
    <source>
        <strain evidence="4 5">DSM 13605</strain>
    </source>
</reference>
<dbReference type="Pfam" id="PF03061">
    <property type="entry name" value="4HBT"/>
    <property type="match status" value="1"/>
</dbReference>
<name>A0A4R3NDE6_9GAMM</name>
<dbReference type="PANTHER" id="PTHR43240">
    <property type="entry name" value="1,4-DIHYDROXY-2-NAPHTHOYL-COA THIOESTERASE 1"/>
    <property type="match status" value="1"/>
</dbReference>
<evidence type="ECO:0000256" key="1">
    <source>
        <dbReference type="ARBA" id="ARBA00008324"/>
    </source>
</evidence>
<dbReference type="InterPro" id="IPR006683">
    <property type="entry name" value="Thioestr_dom"/>
</dbReference>
<dbReference type="AlphaFoldDB" id="A0A4R3NDE6"/>
<sequence>MAAPAFTWPPGLTLEALNARSRGTLMETLGIVFTELGDGYLRATMPVDARTHQPYGLLHGGASVALAETLGSTAGMAMAGGNAVVGLEINANHLRAVRSGTVTGTTRPIHIGRSTQVWEIRIEDEAGQAVCISRITLAVLPAPPG</sequence>
<dbReference type="EMBL" id="SMAP01000002">
    <property type="protein sequence ID" value="TCT25204.1"/>
    <property type="molecule type" value="Genomic_DNA"/>
</dbReference>
<accession>A0A4R3NDE6</accession>
<proteinExistence type="inferred from homology"/>
<comment type="caution">
    <text evidence="4">The sequence shown here is derived from an EMBL/GenBank/DDBJ whole genome shotgun (WGS) entry which is preliminary data.</text>
</comment>
<protein>
    <submittedName>
        <fullName evidence="4">1,4-dihydroxy-2-naphthoyl-CoA hydrolase</fullName>
    </submittedName>
</protein>
<evidence type="ECO:0000259" key="3">
    <source>
        <dbReference type="Pfam" id="PF03061"/>
    </source>
</evidence>
<evidence type="ECO:0000313" key="5">
    <source>
        <dbReference type="Proteomes" id="UP000295414"/>
    </source>
</evidence>
<dbReference type="InterPro" id="IPR029069">
    <property type="entry name" value="HotDog_dom_sf"/>
</dbReference>
<evidence type="ECO:0000256" key="2">
    <source>
        <dbReference type="ARBA" id="ARBA00022801"/>
    </source>
</evidence>
<dbReference type="RefSeq" id="WP_114959500.1">
    <property type="nucleotide sequence ID" value="NZ_MSZW01000002.1"/>
</dbReference>
<dbReference type="InterPro" id="IPR003736">
    <property type="entry name" value="PAAI_dom"/>
</dbReference>
<dbReference type="GO" id="GO:0005829">
    <property type="term" value="C:cytosol"/>
    <property type="evidence" value="ECO:0007669"/>
    <property type="project" value="TreeGrafter"/>
</dbReference>
<gene>
    <name evidence="4" type="ORF">EDC34_10292</name>
</gene>
<feature type="domain" description="Thioesterase" evidence="3">
    <location>
        <begin position="55"/>
        <end position="131"/>
    </location>
</feature>
<keyword evidence="2 4" id="KW-0378">Hydrolase</keyword>
<comment type="similarity">
    <text evidence="1">Belongs to the thioesterase PaaI family.</text>
</comment>